<feature type="region of interest" description="Disordered" evidence="1">
    <location>
        <begin position="647"/>
        <end position="701"/>
    </location>
</feature>
<sequence>MGLFPRLNSLPLLRIRNPLVQDGIVSIPTRGVRHIAFPRPLWDGFSKTLFGRDVHPRDLPTALRTLAREQPAQYGERLGEYLRTTAQSAVQLLQEGVGGEFPKDFGKEHRALPNELAQIALTDSIFPEDGGHLGIIINAHSMKNAYDKLSDHRLMHVMTSPFPLRTFPLKNSHYPSAYRITRNFDGTAKDVFRELFPEIVEHAVERYRQKGRMAGYQTLGASLVAADFHLVIDRPGFRTQKVTMQTTPVHPFDGLVDWTISSFKELPHAVFGISIHMGENVLGIVERLNMKFAPNLFNPMWRVGALLVDHFDQAGFDRLRPEEALLLDENFRETFYESVRKLDWKLHLDTVVMSALDYFGEAMRTVRLFKNNTAVTLDAYELASIDSLEAAEKAIRDGIERSRAENYTGAGGLEVADPNARVPSLYGSTTSGAVDLLSKEAPLLEPLRTQVEQIGQIADRIPWDYLRERTERYVRDAVNKEARELPDSLSKSIEELLEAVDTPEYRTGVADHLAEQVTDLLSANPKLEEIAGDLTERGLQDTVAIAVSDGVYARYADLKAGESLLRTDVERFLYQNREHQLEQRVQEIQQEQIASADRLQTTSREIEEAKRTREKLAKQLEREPETSEERERLKRLLDEVERQVERDRAELDRLQREHERGQREIEERKRATEELAERRKRREREAAERAGGVFHGDGRPR</sequence>
<name>A0ABW5A2S1_9BACL</name>
<evidence type="ECO:0000313" key="2">
    <source>
        <dbReference type="EMBL" id="MFD2171785.1"/>
    </source>
</evidence>
<dbReference type="RefSeq" id="WP_386048888.1">
    <property type="nucleotide sequence ID" value="NZ_JBHUIO010000011.1"/>
</dbReference>
<feature type="compositionally biased region" description="Basic and acidic residues" evidence="1">
    <location>
        <begin position="647"/>
        <end position="688"/>
    </location>
</feature>
<feature type="compositionally biased region" description="Basic and acidic residues" evidence="1">
    <location>
        <begin position="604"/>
        <end position="631"/>
    </location>
</feature>
<accession>A0ABW5A2S1</accession>
<dbReference type="EMBL" id="JBHUIO010000011">
    <property type="protein sequence ID" value="MFD2171785.1"/>
    <property type="molecule type" value="Genomic_DNA"/>
</dbReference>
<proteinExistence type="predicted"/>
<evidence type="ECO:0000256" key="1">
    <source>
        <dbReference type="SAM" id="MobiDB-lite"/>
    </source>
</evidence>
<evidence type="ECO:0000313" key="3">
    <source>
        <dbReference type="Proteomes" id="UP001597343"/>
    </source>
</evidence>
<feature type="region of interest" description="Disordered" evidence="1">
    <location>
        <begin position="599"/>
        <end position="631"/>
    </location>
</feature>
<comment type="caution">
    <text evidence="2">The sequence shown here is derived from an EMBL/GenBank/DDBJ whole genome shotgun (WGS) entry which is preliminary data.</text>
</comment>
<organism evidence="2 3">
    <name type="scientific">Tumebacillus lipolyticus</name>
    <dbReference type="NCBI Taxonomy" id="1280370"/>
    <lineage>
        <taxon>Bacteria</taxon>
        <taxon>Bacillati</taxon>
        <taxon>Bacillota</taxon>
        <taxon>Bacilli</taxon>
        <taxon>Bacillales</taxon>
        <taxon>Alicyclobacillaceae</taxon>
        <taxon>Tumebacillus</taxon>
    </lineage>
</organism>
<dbReference type="Proteomes" id="UP001597343">
    <property type="component" value="Unassembled WGS sequence"/>
</dbReference>
<gene>
    <name evidence="2" type="ORF">ACFSOY_17620</name>
</gene>
<reference evidence="3" key="1">
    <citation type="journal article" date="2019" name="Int. J. Syst. Evol. Microbiol.">
        <title>The Global Catalogue of Microorganisms (GCM) 10K type strain sequencing project: providing services to taxonomists for standard genome sequencing and annotation.</title>
        <authorList>
            <consortium name="The Broad Institute Genomics Platform"/>
            <consortium name="The Broad Institute Genome Sequencing Center for Infectious Disease"/>
            <person name="Wu L."/>
            <person name="Ma J."/>
        </authorList>
    </citation>
    <scope>NUCLEOTIDE SEQUENCE [LARGE SCALE GENOMIC DNA]</scope>
    <source>
        <strain evidence="3">CGMCC 1.13574</strain>
    </source>
</reference>
<keyword evidence="3" id="KW-1185">Reference proteome</keyword>
<protein>
    <submittedName>
        <fullName evidence="2">Uncharacterized protein</fullName>
    </submittedName>
</protein>